<dbReference type="RefSeq" id="XP_066078157.1">
    <property type="nucleotide sequence ID" value="XM_066222060.1"/>
</dbReference>
<feature type="compositionally biased region" description="Polar residues" evidence="1">
    <location>
        <begin position="85"/>
        <end position="96"/>
    </location>
</feature>
<proteinExistence type="predicted"/>
<reference evidence="2 3" key="1">
    <citation type="submission" date="2024-01" db="EMBL/GenBank/DDBJ databases">
        <title>Comparative genomics of Cryptococcus and Kwoniella reveals pathogenesis evolution and contrasting modes of karyotype evolution via chromosome fusion or intercentromeric recombination.</title>
        <authorList>
            <person name="Coelho M.A."/>
            <person name="David-Palma M."/>
            <person name="Shea T."/>
            <person name="Bowers K."/>
            <person name="McGinley-Smith S."/>
            <person name="Mohammad A.W."/>
            <person name="Gnirke A."/>
            <person name="Yurkov A.M."/>
            <person name="Nowrousian M."/>
            <person name="Sun S."/>
            <person name="Cuomo C.A."/>
            <person name="Heitman J."/>
        </authorList>
    </citation>
    <scope>NUCLEOTIDE SEQUENCE [LARGE SCALE GENOMIC DNA]</scope>
    <source>
        <strain evidence="2 3">CBS 6074</strain>
    </source>
</reference>
<dbReference type="EMBL" id="CP144105">
    <property type="protein sequence ID" value="WWC91395.1"/>
    <property type="molecule type" value="Genomic_DNA"/>
</dbReference>
<organism evidence="2 3">
    <name type="scientific">Kwoniella dendrophila CBS 6074</name>
    <dbReference type="NCBI Taxonomy" id="1295534"/>
    <lineage>
        <taxon>Eukaryota</taxon>
        <taxon>Fungi</taxon>
        <taxon>Dikarya</taxon>
        <taxon>Basidiomycota</taxon>
        <taxon>Agaricomycotina</taxon>
        <taxon>Tremellomycetes</taxon>
        <taxon>Tremellales</taxon>
        <taxon>Cryptococcaceae</taxon>
        <taxon>Kwoniella</taxon>
    </lineage>
</organism>
<evidence type="ECO:0000313" key="2">
    <source>
        <dbReference type="EMBL" id="WWC91395.1"/>
    </source>
</evidence>
<evidence type="ECO:0000256" key="1">
    <source>
        <dbReference type="SAM" id="MobiDB-lite"/>
    </source>
</evidence>
<dbReference type="Proteomes" id="UP001355207">
    <property type="component" value="Chromosome 8"/>
</dbReference>
<sequence>MSSHEVLQAALKQYQDDQALSAVTDELSEEVEKLRNFVLAQGDDPSCVGEIQFRVENLTDKATASNEKTDVGSSDNRKLIASSGVAGSTRSSTPEQLTEKDVDTKTSESGGSIQAFETFPELRQAYSNGFEDTSNKVAHEAVISTVNNVVEDRILEHTMRGLGARLQSVMNDPTANWNTSVPGNQEYDEDGVRIAYSGSQIGVNTIYQERLEGGQSYTVRSWRTYL</sequence>
<protein>
    <submittedName>
        <fullName evidence="2">Uncharacterized protein</fullName>
    </submittedName>
</protein>
<keyword evidence="3" id="KW-1185">Reference proteome</keyword>
<name>A0AAX4K3K9_9TREE</name>
<feature type="compositionally biased region" description="Basic and acidic residues" evidence="1">
    <location>
        <begin position="97"/>
        <end position="106"/>
    </location>
</feature>
<evidence type="ECO:0000313" key="3">
    <source>
        <dbReference type="Proteomes" id="UP001355207"/>
    </source>
</evidence>
<accession>A0AAX4K3K9</accession>
<gene>
    <name evidence="2" type="ORF">L201_006339</name>
</gene>
<dbReference type="GeneID" id="91097008"/>
<feature type="compositionally biased region" description="Basic and acidic residues" evidence="1">
    <location>
        <begin position="67"/>
        <end position="78"/>
    </location>
</feature>
<feature type="region of interest" description="Disordered" evidence="1">
    <location>
        <begin position="65"/>
        <end position="117"/>
    </location>
</feature>
<dbReference type="AlphaFoldDB" id="A0AAX4K3K9"/>